<name>A0A6L5JY93_RHOTE</name>
<gene>
    <name evidence="2" type="ORF">GHK24_09585</name>
</gene>
<organism evidence="2 3">
    <name type="scientific">Rhodocyclus tenuis</name>
    <name type="common">Rhodospirillum tenue</name>
    <dbReference type="NCBI Taxonomy" id="1066"/>
    <lineage>
        <taxon>Bacteria</taxon>
        <taxon>Pseudomonadati</taxon>
        <taxon>Pseudomonadota</taxon>
        <taxon>Betaproteobacteria</taxon>
        <taxon>Rhodocyclales</taxon>
        <taxon>Rhodocyclaceae</taxon>
        <taxon>Rhodocyclus</taxon>
    </lineage>
</organism>
<proteinExistence type="predicted"/>
<reference evidence="2 3" key="1">
    <citation type="submission" date="2019-10" db="EMBL/GenBank/DDBJ databases">
        <title>Whole-genome sequence of the purple nonsulfur photosynthetic bacterium Rhodocyclus tenuis.</title>
        <authorList>
            <person name="Kyndt J.A."/>
            <person name="Meyer T.E."/>
        </authorList>
    </citation>
    <scope>NUCLEOTIDE SEQUENCE [LARGE SCALE GENOMIC DNA]</scope>
    <source>
        <strain evidence="2 3">DSM 110</strain>
    </source>
</reference>
<dbReference type="EMBL" id="WIXJ01000006">
    <property type="protein sequence ID" value="MQY52026.1"/>
    <property type="molecule type" value="Genomic_DNA"/>
</dbReference>
<keyword evidence="1" id="KW-1133">Transmembrane helix</keyword>
<feature type="transmembrane region" description="Helical" evidence="1">
    <location>
        <begin position="84"/>
        <end position="106"/>
    </location>
</feature>
<dbReference type="OrthoDB" id="9786302at2"/>
<feature type="transmembrane region" description="Helical" evidence="1">
    <location>
        <begin position="50"/>
        <end position="72"/>
    </location>
</feature>
<dbReference type="AlphaFoldDB" id="A0A6L5JY93"/>
<comment type="caution">
    <text evidence="2">The sequence shown here is derived from an EMBL/GenBank/DDBJ whole genome shotgun (WGS) entry which is preliminary data.</text>
</comment>
<keyword evidence="1" id="KW-0812">Transmembrane</keyword>
<protein>
    <submittedName>
        <fullName evidence="2">DUF2269 family protein</fullName>
    </submittedName>
</protein>
<dbReference type="InterPro" id="IPR018729">
    <property type="entry name" value="DUF2269_transmembrane"/>
</dbReference>
<feature type="transmembrane region" description="Helical" evidence="1">
    <location>
        <begin position="6"/>
        <end position="29"/>
    </location>
</feature>
<dbReference type="Pfam" id="PF10027">
    <property type="entry name" value="DUF2269"/>
    <property type="match status" value="1"/>
</dbReference>
<sequence length="157" mass="17667">MNSGYLLLKSLHVLGVVLFLGNVLVTLWWKVMANRTRQPQIIAFAQRQVTLTDIVFTFAGAALVLLTGLTNAYLSGWTNPVVRWIGWSSALFLLSTLLWVFVLIPLQIHQARLARQFAAGGEIPLCYWRAERVWIGVGVLATVLVLANLYWMVFKPL</sequence>
<evidence type="ECO:0000313" key="2">
    <source>
        <dbReference type="EMBL" id="MQY52026.1"/>
    </source>
</evidence>
<accession>A0A6L5JY93</accession>
<evidence type="ECO:0000313" key="3">
    <source>
        <dbReference type="Proteomes" id="UP000480275"/>
    </source>
</evidence>
<evidence type="ECO:0000256" key="1">
    <source>
        <dbReference type="SAM" id="Phobius"/>
    </source>
</evidence>
<keyword evidence="1" id="KW-0472">Membrane</keyword>
<feature type="transmembrane region" description="Helical" evidence="1">
    <location>
        <begin position="133"/>
        <end position="153"/>
    </location>
</feature>
<dbReference type="Proteomes" id="UP000480275">
    <property type="component" value="Unassembled WGS sequence"/>
</dbReference>